<evidence type="ECO:0000256" key="1">
    <source>
        <dbReference type="ARBA" id="ARBA00004496"/>
    </source>
</evidence>
<evidence type="ECO:0000256" key="7">
    <source>
        <dbReference type="ARBA" id="ARBA00022917"/>
    </source>
</evidence>
<dbReference type="Gene3D" id="3.40.50.10050">
    <property type="entry name" value="Translation initiation factor IF- 2, domain 3"/>
    <property type="match status" value="1"/>
</dbReference>
<dbReference type="Pfam" id="PF00009">
    <property type="entry name" value="GTP_EFTU"/>
    <property type="match status" value="1"/>
</dbReference>
<dbReference type="PROSITE" id="PS51722">
    <property type="entry name" value="G_TR_2"/>
    <property type="match status" value="1"/>
</dbReference>
<feature type="binding site" evidence="9">
    <location>
        <begin position="405"/>
        <end position="408"/>
    </location>
    <ligand>
        <name>GTP</name>
        <dbReference type="ChEBI" id="CHEBI:37565"/>
    </ligand>
</feature>
<evidence type="ECO:0000259" key="12">
    <source>
        <dbReference type="PROSITE" id="PS51722"/>
    </source>
</evidence>
<feature type="region of interest" description="Disordered" evidence="11">
    <location>
        <begin position="25"/>
        <end position="57"/>
    </location>
</feature>
<dbReference type="InterPro" id="IPR015760">
    <property type="entry name" value="TIF_IF2"/>
</dbReference>
<dbReference type="InterPro" id="IPR027417">
    <property type="entry name" value="P-loop_NTPase"/>
</dbReference>
<dbReference type="RefSeq" id="WP_160095453.1">
    <property type="nucleotide sequence ID" value="NZ_CP047224.1"/>
</dbReference>
<dbReference type="Gene3D" id="3.40.50.300">
    <property type="entry name" value="P-loop containing nucleotide triphosphate hydrolases"/>
    <property type="match status" value="1"/>
</dbReference>
<name>A0A6P1GBI6_9RICK</name>
<dbReference type="Pfam" id="PF11987">
    <property type="entry name" value="IF-2"/>
    <property type="match status" value="1"/>
</dbReference>
<dbReference type="GO" id="GO:0005737">
    <property type="term" value="C:cytoplasm"/>
    <property type="evidence" value="ECO:0007669"/>
    <property type="project" value="UniProtKB-SubCell"/>
</dbReference>
<comment type="function">
    <text evidence="9 10">One of the essential components for the initiation of protein synthesis. Protects formylmethionyl-tRNA from spontaneous hydrolysis and promotes its binding to the 30S ribosomal subunits. Also involved in the hydrolysis of GTP during the formation of the 70S ribosomal complex.</text>
</comment>
<feature type="region of interest" description="Disordered" evidence="11">
    <location>
        <begin position="72"/>
        <end position="206"/>
    </location>
</feature>
<dbReference type="InterPro" id="IPR044145">
    <property type="entry name" value="IF2_II"/>
</dbReference>
<comment type="caution">
    <text evidence="9">Lacks conserved residue(s) required for the propagation of feature annotation.</text>
</comment>
<reference evidence="13 14" key="1">
    <citation type="journal article" date="2020" name="MBio">
        <title>Erratum for Teymournejad et al., 'Isolation and Molecular Analysis of a Novel Neorickettsia Species That Causes Potomac Horse Fever'.</title>
        <authorList>
            <person name="Teymournejad O."/>
            <person name="Lin M."/>
            <person name="Bekebrede H."/>
            <person name="Kamr A."/>
            <person name="Toribio R.E."/>
            <person name="Arroyo L.G."/>
            <person name="Baird J.D."/>
            <person name="Rikihisa Y."/>
        </authorList>
    </citation>
    <scope>NUCLEOTIDE SEQUENCE [LARGE SCALE GENOMIC DNA]</scope>
    <source>
        <strain evidence="13 14">Fin17</strain>
    </source>
</reference>
<dbReference type="Pfam" id="PF03144">
    <property type="entry name" value="GTP_EFTU_D2"/>
    <property type="match status" value="1"/>
</dbReference>
<dbReference type="Proteomes" id="UP000464912">
    <property type="component" value="Chromosome"/>
</dbReference>
<dbReference type="NCBIfam" id="TIGR00487">
    <property type="entry name" value="IF-2"/>
    <property type="match status" value="1"/>
</dbReference>
<dbReference type="PANTHER" id="PTHR43381:SF5">
    <property type="entry name" value="TR-TYPE G DOMAIN-CONTAINING PROTEIN"/>
    <property type="match status" value="1"/>
</dbReference>
<dbReference type="InterPro" id="IPR053905">
    <property type="entry name" value="EF-G-like_DII"/>
</dbReference>
<keyword evidence="5 9" id="KW-0396">Initiation factor</keyword>
<dbReference type="InterPro" id="IPR000178">
    <property type="entry name" value="TF_IF2_bacterial-like"/>
</dbReference>
<dbReference type="CDD" id="cd03692">
    <property type="entry name" value="mtIF2_IVc"/>
    <property type="match status" value="1"/>
</dbReference>
<keyword evidence="6 9" id="KW-0547">Nucleotide-binding</keyword>
<dbReference type="CDD" id="cd01887">
    <property type="entry name" value="IF2_eIF5B"/>
    <property type="match status" value="1"/>
</dbReference>
<keyword evidence="7 9" id="KW-0648">Protein biosynthesis</keyword>
<evidence type="ECO:0000256" key="6">
    <source>
        <dbReference type="ARBA" id="ARBA00022741"/>
    </source>
</evidence>
<dbReference type="GO" id="GO:0005525">
    <property type="term" value="F:GTP binding"/>
    <property type="evidence" value="ECO:0007669"/>
    <property type="project" value="UniProtKB-KW"/>
</dbReference>
<feature type="region of interest" description="G-domain" evidence="9">
    <location>
        <begin position="299"/>
        <end position="447"/>
    </location>
</feature>
<dbReference type="CDD" id="cd03702">
    <property type="entry name" value="IF2_mtIF2_II"/>
    <property type="match status" value="1"/>
</dbReference>
<reference evidence="13 14" key="2">
    <citation type="journal article" date="2020" name="MBio">
        <title>Isolation and Molecular Analysis of a Novel Neorickettsia Species That Causes Potomac Horse Fever.</title>
        <authorList>
            <person name="Teymournejad O."/>
            <person name="Lin M."/>
            <person name="Bekebrede H."/>
            <person name="Kamr A."/>
            <person name="Toribio R.E."/>
            <person name="Arroyo L.G."/>
            <person name="Baird J.D."/>
            <person name="Rikihisa Y."/>
        </authorList>
    </citation>
    <scope>NUCLEOTIDE SEQUENCE [LARGE SCALE GENOMIC DNA]</scope>
    <source>
        <strain evidence="13 14">Fin17</strain>
    </source>
</reference>
<accession>A0A6P1GBI6</accession>
<dbReference type="InterPro" id="IPR023115">
    <property type="entry name" value="TIF_IF2_dom3"/>
</dbReference>
<dbReference type="GO" id="GO:0003743">
    <property type="term" value="F:translation initiation factor activity"/>
    <property type="evidence" value="ECO:0007669"/>
    <property type="project" value="UniProtKB-UniRule"/>
</dbReference>
<dbReference type="InterPro" id="IPR009000">
    <property type="entry name" value="Transl_B-barrel_sf"/>
</dbReference>
<organism evidence="13 14">
    <name type="scientific">Neorickettsia findlayensis</name>
    <dbReference type="NCBI Taxonomy" id="2686014"/>
    <lineage>
        <taxon>Bacteria</taxon>
        <taxon>Pseudomonadati</taxon>
        <taxon>Pseudomonadota</taxon>
        <taxon>Alphaproteobacteria</taxon>
        <taxon>Rickettsiales</taxon>
        <taxon>Anaplasmataceae</taxon>
        <taxon>Neorickettsia</taxon>
    </lineage>
</organism>
<evidence type="ECO:0000256" key="4">
    <source>
        <dbReference type="ARBA" id="ARBA00022490"/>
    </source>
</evidence>
<dbReference type="InterPro" id="IPR005225">
    <property type="entry name" value="Small_GTP-bd"/>
</dbReference>
<comment type="subcellular location">
    <subcellularLocation>
        <location evidence="1 9">Cytoplasm</location>
    </subcellularLocation>
</comment>
<dbReference type="InterPro" id="IPR036925">
    <property type="entry name" value="TIF_IF2_dom3_sf"/>
</dbReference>
<feature type="compositionally biased region" description="Basic and acidic residues" evidence="11">
    <location>
        <begin position="178"/>
        <end position="187"/>
    </location>
</feature>
<dbReference type="Gene3D" id="2.40.30.10">
    <property type="entry name" value="Translation factors"/>
    <property type="match status" value="2"/>
</dbReference>
<protein>
    <recommendedName>
        <fullName evidence="3 9">Translation initiation factor IF-2</fullName>
    </recommendedName>
</protein>
<keyword evidence="14" id="KW-1185">Reference proteome</keyword>
<dbReference type="NCBIfam" id="TIGR00231">
    <property type="entry name" value="small_GTP"/>
    <property type="match status" value="1"/>
</dbReference>
<dbReference type="Pfam" id="PF22042">
    <property type="entry name" value="EF-G_D2"/>
    <property type="match status" value="1"/>
</dbReference>
<dbReference type="PANTHER" id="PTHR43381">
    <property type="entry name" value="TRANSLATION INITIATION FACTOR IF-2-RELATED"/>
    <property type="match status" value="1"/>
</dbReference>
<dbReference type="HAMAP" id="MF_00100_B">
    <property type="entry name" value="IF_2_B"/>
    <property type="match status" value="1"/>
</dbReference>
<proteinExistence type="inferred from homology"/>
<comment type="similarity">
    <text evidence="2 9 10">Belongs to the TRAFAC class translation factor GTPase superfamily. Classic translation factor GTPase family. IF-2 subfamily.</text>
</comment>
<dbReference type="FunFam" id="2.40.30.10:FF:000008">
    <property type="entry name" value="Translation initiation factor IF-2"/>
    <property type="match status" value="1"/>
</dbReference>
<dbReference type="GO" id="GO:0003924">
    <property type="term" value="F:GTPase activity"/>
    <property type="evidence" value="ECO:0007669"/>
    <property type="project" value="UniProtKB-UniRule"/>
</dbReference>
<evidence type="ECO:0000256" key="9">
    <source>
        <dbReference type="HAMAP-Rule" id="MF_00100"/>
    </source>
</evidence>
<dbReference type="SUPFAM" id="SSF52540">
    <property type="entry name" value="P-loop containing nucleoside triphosphate hydrolases"/>
    <property type="match status" value="1"/>
</dbReference>
<dbReference type="AlphaFoldDB" id="A0A6P1GBI6"/>
<evidence type="ECO:0000256" key="10">
    <source>
        <dbReference type="RuleBase" id="RU000644"/>
    </source>
</evidence>
<evidence type="ECO:0000256" key="3">
    <source>
        <dbReference type="ARBA" id="ARBA00020675"/>
    </source>
</evidence>
<evidence type="ECO:0000256" key="11">
    <source>
        <dbReference type="SAM" id="MobiDB-lite"/>
    </source>
</evidence>
<dbReference type="SUPFAM" id="SSF52156">
    <property type="entry name" value="Initiation factor IF2/eIF5b, domain 3"/>
    <property type="match status" value="1"/>
</dbReference>
<evidence type="ECO:0000313" key="14">
    <source>
        <dbReference type="Proteomes" id="UP000464912"/>
    </source>
</evidence>
<gene>
    <name evidence="9 13" type="primary">infB</name>
    <name evidence="13" type="ORF">GP480_02110</name>
</gene>
<dbReference type="FunFam" id="3.40.50.300:FF:000019">
    <property type="entry name" value="Translation initiation factor IF-2"/>
    <property type="match status" value="1"/>
</dbReference>
<dbReference type="SUPFAM" id="SSF50447">
    <property type="entry name" value="Translation proteins"/>
    <property type="match status" value="2"/>
</dbReference>
<evidence type="ECO:0000256" key="8">
    <source>
        <dbReference type="ARBA" id="ARBA00023134"/>
    </source>
</evidence>
<dbReference type="FunFam" id="3.40.50.10050:FF:000001">
    <property type="entry name" value="Translation initiation factor IF-2"/>
    <property type="match status" value="1"/>
</dbReference>
<evidence type="ECO:0000256" key="2">
    <source>
        <dbReference type="ARBA" id="ARBA00007733"/>
    </source>
</evidence>
<feature type="compositionally biased region" description="Low complexity" evidence="11">
    <location>
        <begin position="33"/>
        <end position="42"/>
    </location>
</feature>
<evidence type="ECO:0000256" key="5">
    <source>
        <dbReference type="ARBA" id="ARBA00022540"/>
    </source>
</evidence>
<dbReference type="InterPro" id="IPR004161">
    <property type="entry name" value="EFTu-like_2"/>
</dbReference>
<feature type="binding site" evidence="9">
    <location>
        <begin position="351"/>
        <end position="355"/>
    </location>
    <ligand>
        <name>GTP</name>
        <dbReference type="ChEBI" id="CHEBI:37565"/>
    </ligand>
</feature>
<sequence>MDTKKRLSLNLKNGKEELSRRALREFINKSATSGGPPSSGGSENRTSHLTRQEERNRLDALHRYRKANIELAAQENSAKEKEVVETSTEANPILPDEAKVSSTRISDPRSPKAQIQQNAQEGPLSVLQLDGPENNNSSSLKKDKKGHKASQHKDGWKNQQMKKRKDPLAPEIDLQNIDGKERIEKTLSRQPSHRKRTSKGSYASRTNVNPKLGQLITIDKRLITLRELSVLLSEPMVRMRMILKKMGESSGEDDYLKQETVELLALELGHEIRYKPSTAEILAATRRNTNESDLKPRIPVVTVMGHIDHGKTTLLDALRNTSLTATESGGITQHIGAYQVQVGDKSITFIDTPGHAAFTSMRMRGAKVTDIVVLVVAADDGVNEQTVEAIKHAKAAEVPIIVAINKIDKEAANIPKVLTELAQHGVIVEEMHGDVMSVNISAKNHINLDKLKELILIQAEFLDLKYDPKQHAEGVIIESRVDRKRGAFSTLIVKEGELKTGQIAVLGSFYGKIRSMMTSSGEVVGIAVAGTPVEVMGLSEAPEPGTSFFVVNSEKEAKMVVNSHEHIKQDLYKRPLRDSFESDKHKLNFIIKADVNGSAEALVQSISGLSHPEVDVAIIHTAIGDISDSDVLLAQVSGAYIIGFRVKTEKTVKDYPKIIFQSIIYDVIKKVQEMIELLVSPKTREVILGSAVIKEVFTLSDKSNVAGCQVKSGVIKKSASIRLVRNGENIKDLSIKSLKRFREEVKEVKSGYECGILLNGYSEIKVGDVLESFGLLSNEE</sequence>
<dbReference type="InterPro" id="IPR000795">
    <property type="entry name" value="T_Tr_GTP-bd_dom"/>
</dbReference>
<dbReference type="EMBL" id="CP047224">
    <property type="protein sequence ID" value="QHD65241.1"/>
    <property type="molecule type" value="Genomic_DNA"/>
</dbReference>
<dbReference type="KEGG" id="nef:GP480_02110"/>
<feature type="domain" description="Tr-type G" evidence="12">
    <location>
        <begin position="296"/>
        <end position="465"/>
    </location>
</feature>
<keyword evidence="4 9" id="KW-0963">Cytoplasm</keyword>
<keyword evidence="8 9" id="KW-0342">GTP-binding</keyword>
<evidence type="ECO:0000313" key="13">
    <source>
        <dbReference type="EMBL" id="QHD65241.1"/>
    </source>
</evidence>